<protein>
    <recommendedName>
        <fullName evidence="4">DUF4198 domain-containing protein</fullName>
    </recommendedName>
</protein>
<name>A0ABU5F538_9BACT</name>
<dbReference type="EMBL" id="JAXBLV010000211">
    <property type="protein sequence ID" value="MDY3562253.1"/>
    <property type="molecule type" value="Genomic_DNA"/>
</dbReference>
<keyword evidence="3" id="KW-1185">Reference proteome</keyword>
<evidence type="ECO:0000313" key="3">
    <source>
        <dbReference type="Proteomes" id="UP001272242"/>
    </source>
</evidence>
<keyword evidence="1" id="KW-0732">Signal</keyword>
<evidence type="ECO:0000313" key="2">
    <source>
        <dbReference type="EMBL" id="MDY3562253.1"/>
    </source>
</evidence>
<feature type="signal peptide" evidence="1">
    <location>
        <begin position="1"/>
        <end position="26"/>
    </location>
</feature>
<sequence length="122" mass="13641">MRCVKLCLAFALFAGLFVSLAGEAHAFSQLITGGRKYYSGPAKVVELNGVYQLNAYETLTDVRIVTLDANGRELSVAQGTFNPTNGTWAVGVGDYQMVYFYVKFTYRYGNTTMAYKTPTYRW</sequence>
<reference evidence="3" key="1">
    <citation type="journal article" date="2023" name="Mar. Drugs">
        <title>Gemmata algarum, a Novel Planctomycete Isolated from an Algal Mat, Displays Antimicrobial Activity.</title>
        <authorList>
            <person name="Kumar G."/>
            <person name="Kallscheuer N."/>
            <person name="Kashif M."/>
            <person name="Ahamad S."/>
            <person name="Jagadeeshwari U."/>
            <person name="Pannikurungottu S."/>
            <person name="Haufschild T."/>
            <person name="Kabuu M."/>
            <person name="Sasikala C."/>
            <person name="Jogler C."/>
            <person name="Ramana C."/>
        </authorList>
    </citation>
    <scope>NUCLEOTIDE SEQUENCE [LARGE SCALE GENOMIC DNA]</scope>
    <source>
        <strain evidence="3">JC673</strain>
    </source>
</reference>
<proteinExistence type="predicted"/>
<gene>
    <name evidence="2" type="ORF">R5W23_003715</name>
</gene>
<accession>A0ABU5F538</accession>
<comment type="caution">
    <text evidence="2">The sequence shown here is derived from an EMBL/GenBank/DDBJ whole genome shotgun (WGS) entry which is preliminary data.</text>
</comment>
<feature type="chain" id="PRO_5046511773" description="DUF4198 domain-containing protein" evidence="1">
    <location>
        <begin position="27"/>
        <end position="122"/>
    </location>
</feature>
<organism evidence="2 3">
    <name type="scientific">Gemmata algarum</name>
    <dbReference type="NCBI Taxonomy" id="2975278"/>
    <lineage>
        <taxon>Bacteria</taxon>
        <taxon>Pseudomonadati</taxon>
        <taxon>Planctomycetota</taxon>
        <taxon>Planctomycetia</taxon>
        <taxon>Gemmatales</taxon>
        <taxon>Gemmataceae</taxon>
        <taxon>Gemmata</taxon>
    </lineage>
</organism>
<dbReference type="Proteomes" id="UP001272242">
    <property type="component" value="Unassembled WGS sequence"/>
</dbReference>
<evidence type="ECO:0000256" key="1">
    <source>
        <dbReference type="SAM" id="SignalP"/>
    </source>
</evidence>
<evidence type="ECO:0008006" key="4">
    <source>
        <dbReference type="Google" id="ProtNLM"/>
    </source>
</evidence>